<dbReference type="EMBL" id="JANBPW010004450">
    <property type="protein sequence ID" value="KAJ1934906.1"/>
    <property type="molecule type" value="Genomic_DNA"/>
</dbReference>
<proteinExistence type="predicted"/>
<evidence type="ECO:0000313" key="1">
    <source>
        <dbReference type="EMBL" id="KAJ1934906.1"/>
    </source>
</evidence>
<organism evidence="1 2">
    <name type="scientific">Linderina macrospora</name>
    <dbReference type="NCBI Taxonomy" id="4868"/>
    <lineage>
        <taxon>Eukaryota</taxon>
        <taxon>Fungi</taxon>
        <taxon>Fungi incertae sedis</taxon>
        <taxon>Zoopagomycota</taxon>
        <taxon>Kickxellomycotina</taxon>
        <taxon>Kickxellomycetes</taxon>
        <taxon>Kickxellales</taxon>
        <taxon>Kickxellaceae</taxon>
        <taxon>Linderina</taxon>
    </lineage>
</organism>
<protein>
    <submittedName>
        <fullName evidence="1">U3 snoRNP protein</fullName>
    </submittedName>
</protein>
<evidence type="ECO:0000313" key="2">
    <source>
        <dbReference type="Proteomes" id="UP001150603"/>
    </source>
</evidence>
<keyword evidence="2" id="KW-1185">Reference proteome</keyword>
<reference evidence="1" key="1">
    <citation type="submission" date="2022-07" db="EMBL/GenBank/DDBJ databases">
        <title>Phylogenomic reconstructions and comparative analyses of Kickxellomycotina fungi.</title>
        <authorList>
            <person name="Reynolds N.K."/>
            <person name="Stajich J.E."/>
            <person name="Barry K."/>
            <person name="Grigoriev I.V."/>
            <person name="Crous P."/>
            <person name="Smith M.E."/>
        </authorList>
    </citation>
    <scope>NUCLEOTIDE SEQUENCE</scope>
    <source>
        <strain evidence="1">NRRL 5244</strain>
    </source>
</reference>
<name>A0ACC1J2C7_9FUNG</name>
<dbReference type="Proteomes" id="UP001150603">
    <property type="component" value="Unassembled WGS sequence"/>
</dbReference>
<accession>A0ACC1J2C7</accession>
<comment type="caution">
    <text evidence="1">The sequence shown here is derived from an EMBL/GenBank/DDBJ whole genome shotgun (WGS) entry which is preliminary data.</text>
</comment>
<gene>
    <name evidence="1" type="primary">UTP6</name>
    <name evidence="1" type="ORF">FBU59_005544</name>
</gene>
<sequence length="487" mass="55832">MMIEKIKARRRMLGIDGEKKKEEEEDSNMIVLPELDEEKRESMEQRLEEKELAKLRGSEEALTEEQQEVMPTESNPVLQGAVAKLVYAQAIVAIPQDLDFREQFAAIYQQFSGMEQARQEVLDSITRDFAHDPQARSYLSTVHLASVSTQSADFVDALRLAVDKFKQALQDVDTGEMWEKYVVFLRQWQAASDSMKSLEKYFGALVERAFAVIVEDKSRRLTPKLALIYVDAMASDEVAKLSWLADATLRFPTADSLWHRRLSALIEAQKTNTGSATVQRIERLFESEALVHNLQSHMLWELWLDWTEQRFKANELSSDRVQSRYLAAFVRVAQLNSENTELKAFLQIRFVNWAAKLPMTVQLRAATEINTVTIDADDSDDEEMEAESAAEADTGKINIEAVRRAYQNVIRHAFPTLKFYEKCLAMEKPVGETTYSMNLYELACQLNEGDTKPWLSYLKFLVDNTKLDAAANVFWRASKFVSDDERE</sequence>
<feature type="non-terminal residue" evidence="1">
    <location>
        <position position="487"/>
    </location>
</feature>